<evidence type="ECO:0000313" key="2">
    <source>
        <dbReference type="EMBL" id="CAC5380104.1"/>
    </source>
</evidence>
<keyword evidence="1" id="KW-1133">Transmembrane helix</keyword>
<dbReference type="OrthoDB" id="6162414at2759"/>
<keyword evidence="1" id="KW-0472">Membrane</keyword>
<feature type="transmembrane region" description="Helical" evidence="1">
    <location>
        <begin position="127"/>
        <end position="150"/>
    </location>
</feature>
<organism evidence="2 3">
    <name type="scientific">Mytilus coruscus</name>
    <name type="common">Sea mussel</name>
    <dbReference type="NCBI Taxonomy" id="42192"/>
    <lineage>
        <taxon>Eukaryota</taxon>
        <taxon>Metazoa</taxon>
        <taxon>Spiralia</taxon>
        <taxon>Lophotrochozoa</taxon>
        <taxon>Mollusca</taxon>
        <taxon>Bivalvia</taxon>
        <taxon>Autobranchia</taxon>
        <taxon>Pteriomorphia</taxon>
        <taxon>Mytilida</taxon>
        <taxon>Mytiloidea</taxon>
        <taxon>Mytilidae</taxon>
        <taxon>Mytilinae</taxon>
        <taxon>Mytilus</taxon>
    </lineage>
</organism>
<gene>
    <name evidence="2" type="ORF">MCOR_16096</name>
</gene>
<dbReference type="EMBL" id="CACVKT020002840">
    <property type="protein sequence ID" value="CAC5380104.1"/>
    <property type="molecule type" value="Genomic_DNA"/>
</dbReference>
<feature type="transmembrane region" description="Helical" evidence="1">
    <location>
        <begin position="53"/>
        <end position="78"/>
    </location>
</feature>
<proteinExistence type="predicted"/>
<dbReference type="AlphaFoldDB" id="A0A6J8BB52"/>
<sequence length="155" mass="16900">MGDCYLQSDITTLNNPSSDEFKDVKAGLERYWSNMLGTSFYSTAINRLTPTEFVTILSLMKISIIIITYCKVAVLLVLEIFNLTQTNELCFIRTTLSPCSSKLTCKVLNGEPSCVSKSSASTVNKGAIIGGVLGSIATALALAGAFYLHWKQRRA</sequence>
<dbReference type="Proteomes" id="UP000507470">
    <property type="component" value="Unassembled WGS sequence"/>
</dbReference>
<evidence type="ECO:0000256" key="1">
    <source>
        <dbReference type="SAM" id="Phobius"/>
    </source>
</evidence>
<accession>A0A6J8BB52</accession>
<reference evidence="2 3" key="1">
    <citation type="submission" date="2020-06" db="EMBL/GenBank/DDBJ databases">
        <authorList>
            <person name="Li R."/>
            <person name="Bekaert M."/>
        </authorList>
    </citation>
    <scope>NUCLEOTIDE SEQUENCE [LARGE SCALE GENOMIC DNA]</scope>
    <source>
        <strain evidence="3">wild</strain>
    </source>
</reference>
<name>A0A6J8BB52_MYTCO</name>
<protein>
    <submittedName>
        <fullName evidence="2">Uncharacterized protein</fullName>
    </submittedName>
</protein>
<keyword evidence="1" id="KW-0812">Transmembrane</keyword>
<keyword evidence="3" id="KW-1185">Reference proteome</keyword>
<evidence type="ECO:0000313" key="3">
    <source>
        <dbReference type="Proteomes" id="UP000507470"/>
    </source>
</evidence>